<reference evidence="7" key="1">
    <citation type="submission" date="2020-11" db="EMBL/GenBank/DDBJ databases">
        <authorList>
            <person name="Tran Van P."/>
        </authorList>
    </citation>
    <scope>NUCLEOTIDE SEQUENCE</scope>
</reference>
<protein>
    <recommendedName>
        <fullName evidence="6">ENTH domain-containing protein</fullName>
    </recommendedName>
</protein>
<dbReference type="PANTHER" id="PTHR28608:SF1">
    <property type="entry name" value="INTEGRATOR COMPLEX SUBUNIT 2"/>
    <property type="match status" value="1"/>
</dbReference>
<dbReference type="GO" id="GO:0030276">
    <property type="term" value="F:clathrin binding"/>
    <property type="evidence" value="ECO:0007669"/>
    <property type="project" value="InterPro"/>
</dbReference>
<dbReference type="SUPFAM" id="SSF48464">
    <property type="entry name" value="ENTH/VHS domain"/>
    <property type="match status" value="1"/>
</dbReference>
<evidence type="ECO:0000313" key="7">
    <source>
        <dbReference type="EMBL" id="CAD7273673.1"/>
    </source>
</evidence>
<dbReference type="GO" id="GO:0030136">
    <property type="term" value="C:clathrin-coated vesicle"/>
    <property type="evidence" value="ECO:0007669"/>
    <property type="project" value="InterPro"/>
</dbReference>
<gene>
    <name evidence="7" type="ORF">NMOB1V02_LOCUS1547</name>
</gene>
<comment type="similarity">
    <text evidence="3">Belongs to the PICALM/SNAP91 family.</text>
</comment>
<dbReference type="PROSITE" id="PS50942">
    <property type="entry name" value="ENTH"/>
    <property type="match status" value="1"/>
</dbReference>
<evidence type="ECO:0000256" key="2">
    <source>
        <dbReference type="ARBA" id="ARBA00006705"/>
    </source>
</evidence>
<comment type="similarity">
    <text evidence="2">Belongs to the Integrator subunit 2 family.</text>
</comment>
<dbReference type="InterPro" id="IPR011417">
    <property type="entry name" value="ANTH_dom"/>
</dbReference>
<dbReference type="SUPFAM" id="SSF89009">
    <property type="entry name" value="GAT-like domain"/>
    <property type="match status" value="1"/>
</dbReference>
<accession>A0A7R9BH61</accession>
<dbReference type="EMBL" id="CAJPEX010000159">
    <property type="protein sequence ID" value="CAG0913825.1"/>
    <property type="molecule type" value="Genomic_DNA"/>
</dbReference>
<dbReference type="InterPro" id="IPR014712">
    <property type="entry name" value="ANTH_dom_sf"/>
</dbReference>
<dbReference type="SUPFAM" id="SSF48371">
    <property type="entry name" value="ARM repeat"/>
    <property type="match status" value="1"/>
</dbReference>
<dbReference type="InterPro" id="IPR008942">
    <property type="entry name" value="ENTH_VHS"/>
</dbReference>
<feature type="region of interest" description="Disordered" evidence="5">
    <location>
        <begin position="1107"/>
        <end position="1127"/>
    </location>
</feature>
<dbReference type="PANTHER" id="PTHR28608">
    <property type="entry name" value="INTEGRATOR COMPLEX SUBUNIT 2"/>
    <property type="match status" value="1"/>
</dbReference>
<keyword evidence="4" id="KW-0539">Nucleus</keyword>
<dbReference type="InterPro" id="IPR029321">
    <property type="entry name" value="INTS2"/>
</dbReference>
<dbReference type="GO" id="GO:0005545">
    <property type="term" value="F:1-phosphatidylinositol binding"/>
    <property type="evidence" value="ECO:0007669"/>
    <property type="project" value="InterPro"/>
</dbReference>
<evidence type="ECO:0000256" key="5">
    <source>
        <dbReference type="SAM" id="MobiDB-lite"/>
    </source>
</evidence>
<dbReference type="Proteomes" id="UP000678499">
    <property type="component" value="Unassembled WGS sequence"/>
</dbReference>
<dbReference type="Gene3D" id="1.25.40.90">
    <property type="match status" value="1"/>
</dbReference>
<dbReference type="FunFam" id="1.25.40.90:FF:000017">
    <property type="entry name" value="Phosphatidylinositol-binding clathrin assembly protein LAP"/>
    <property type="match status" value="1"/>
</dbReference>
<feature type="region of interest" description="Disordered" evidence="5">
    <location>
        <begin position="1509"/>
        <end position="1563"/>
    </location>
</feature>
<dbReference type="PRINTS" id="PR02105">
    <property type="entry name" value="INTSUBUNIT2"/>
</dbReference>
<name>A0A7R9BH61_9CRUS</name>
<dbReference type="Pfam" id="PF14750">
    <property type="entry name" value="INTS2"/>
    <property type="match status" value="1"/>
</dbReference>
<dbReference type="InterPro" id="IPR026236">
    <property type="entry name" value="Int2_metazoa"/>
</dbReference>
<evidence type="ECO:0000256" key="3">
    <source>
        <dbReference type="ARBA" id="ARBA00008011"/>
    </source>
</evidence>
<dbReference type="EMBL" id="OA882196">
    <property type="protein sequence ID" value="CAD7273673.1"/>
    <property type="molecule type" value="Genomic_DNA"/>
</dbReference>
<dbReference type="OrthoDB" id="70899at2759"/>
<dbReference type="Gene3D" id="1.20.58.150">
    <property type="entry name" value="ANTH domain"/>
    <property type="match status" value="1"/>
</dbReference>
<dbReference type="GO" id="GO:0034472">
    <property type="term" value="P:snRNA 3'-end processing"/>
    <property type="evidence" value="ECO:0007669"/>
    <property type="project" value="TreeGrafter"/>
</dbReference>
<feature type="domain" description="ENTH" evidence="6">
    <location>
        <begin position="1156"/>
        <end position="1287"/>
    </location>
</feature>
<proteinExistence type="inferred from homology"/>
<dbReference type="GO" id="GO:0048268">
    <property type="term" value="P:clathrin coat assembly"/>
    <property type="evidence" value="ECO:0007669"/>
    <property type="project" value="InterPro"/>
</dbReference>
<dbReference type="InterPro" id="IPR013809">
    <property type="entry name" value="ENTH"/>
</dbReference>
<dbReference type="GO" id="GO:0032039">
    <property type="term" value="C:integrator complex"/>
    <property type="evidence" value="ECO:0007669"/>
    <property type="project" value="InterPro"/>
</dbReference>
<dbReference type="Pfam" id="PF07651">
    <property type="entry name" value="ANTH"/>
    <property type="match status" value="1"/>
</dbReference>
<evidence type="ECO:0000313" key="8">
    <source>
        <dbReference type="Proteomes" id="UP000678499"/>
    </source>
</evidence>
<dbReference type="InterPro" id="IPR016024">
    <property type="entry name" value="ARM-type_fold"/>
</dbReference>
<organism evidence="7">
    <name type="scientific">Notodromas monacha</name>
    <dbReference type="NCBI Taxonomy" id="399045"/>
    <lineage>
        <taxon>Eukaryota</taxon>
        <taxon>Metazoa</taxon>
        <taxon>Ecdysozoa</taxon>
        <taxon>Arthropoda</taxon>
        <taxon>Crustacea</taxon>
        <taxon>Oligostraca</taxon>
        <taxon>Ostracoda</taxon>
        <taxon>Podocopa</taxon>
        <taxon>Podocopida</taxon>
        <taxon>Cypridocopina</taxon>
        <taxon>Cypridoidea</taxon>
        <taxon>Cyprididae</taxon>
        <taxon>Notodromas</taxon>
    </lineage>
</organism>
<sequence length="1893" mass="204995">MDEIECVRPEVFRAFQCMDFDKLSEFSEDDLRPILPALVRMTVIGAFDGEVFWLSKNRLFGCLLSVDAANGVTSLLSADFLSLDEDFSKEMQLCEKLGASAAEKNRDESPLLKDSTSFGDLCLDFERGDATRKLRLLLREIALAFCELNDVHVSLSPGKACDLFEEEIYADEVSDVLIAAMMEMPDSLSPSAVVPALFRRMADPSGLICRIVANLPHSFVDVCVSIITMNEKFDDENHVIGKARCTALLRLCQMNPTECLEVPGICIDLVRLPAAAVLIMLEASIQKFAVLPGDCAVDVVAFLSGALLSNNPAVKSLFSQWIKAGQRTIKRDCDPATVTGSPSFNALKSHLVGRVQGLLTKSMNNTLANESVDEGMAILRLYCLMKGHAAYKLTEDEALLVLKLVTSRPPATQKGGRFVSLGLCVMLACPALVGTAERERVVVQWIRWLVKDFHVEKSSYAELLLLMAILFHGNHLNAISDLVASTLCLKLPVKPGSMHRLKTVFTQEVFTEQVVASHAVRVAVTENLNARCSGFLPVHCIYHLVKSRVFSKHKVPIRDWVYRQLLCAVEPLHPILPQLVEVYVNSILIPPAARLGGEDEINDPFTIPQVLAVFHPNSEASSVSQLLMLYYLLLYENLRLNNMKPIMASKRTVLTYSRDLMAQVPVKYLLLKAQSEQEQYATLFPALMRLLMLHYPHLCLVEDWLHQLEPWESNRFKKYGGCAVRDPTRVKEMVADAFANLPKCPAKAIFLLKRLRQLSAAQLRPLADVIVSNAKLLLDSESHRVPRLAQDLFREVWRKISIVYPRAVWVIAVNSLASDVPNMASKELPIHPNFKQDDLTLDPLIVLRCDPRIFGCPPLFEIVLRVLRGYLAASRAMLQEHILDKPLLPQQLNQKPQGLSVAISSDAEREELKNALITAQDSAAVQLLLEITANRQLDSGGIGELRNSTEVQSLVCSHLHHVFIAEPHLVKLVHFQSYPRELLPMTATGIPSMHICLDFLPELVTTLDVDRLVFAITLLSHLSTQYALPKALSVTRLAISVIFTILSSLPGSVVLEEFLPIFPALVRLGVTFPPVLTDVVSFFIQYAQQAASIADVRSTRDNMILLPGPQPSDQLARQPGKPRSGDFRSSCIKCGKLFGFKMMSGQTLTDRLTAAKHSLAGQGLAKSVCKATTEEIIGPKKKHLDYLLACTNEPNVSIPQMANLLIERTTNASWVVVFKALITVHHLMCYGNERFTQYLASSNCTFQLSNFLDKTGTAGYDMSTYIRRYAKYLNEKALSYRTVAFDFCKVKRGKEDGTLRTMPTEKLLKTLPVLQNQLDSLLEFDCSASELTNGVINTAFMLLFRDLIRIFACYNDGIINLLEEYFEMNKKQCRDALDLYKKFLIRMDRVSEFLKTAEKVGLDRSEIPDLVKNVGVDKADIPDLSKAPSSLLDALESHLASLEGRKYVPQANGHSFETDLVDIVKSGLDLFISASAVNGGSTDDETLRLKALAEEEAALAAIKERHEAKHTNPFLASPTAESSPMTLAAHATAAPSSGNDILDLLDAPAPPAPAPVSKPSDDLLQLGGNPFADILASGANSSMPPNNAALGIFGGAPATGANSMVNPDSIWSTPSGLGPGMNSQFASEAGFAAAFGGSSASIPMTLAAHATAAPSSGNDILDLLDAPAPPAPAPVSKPSDDLLQLGGNPFADILASGANSSMPPNNAALGIFGGAPATGANSMVNPDSIWSTPSGLGPGMNSQFASEAGFAAAFGGSSASSFDAFGQMLQPVAVGQSAAAAANPAGMNSGAPSKPAQQKSLFSGDLDSTLASLADSLSIMPSSGAGKGWNSPAKQTQKPMAAAAGWSQPAAGAGVQGFRPMNPVGGPMGPTGNFMAGPATGNLLGSSDPFGAL</sequence>
<evidence type="ECO:0000256" key="1">
    <source>
        <dbReference type="ARBA" id="ARBA00004123"/>
    </source>
</evidence>
<dbReference type="CDD" id="cd16985">
    <property type="entry name" value="ANTH_N_AP180"/>
    <property type="match status" value="1"/>
</dbReference>
<dbReference type="SMART" id="SM00273">
    <property type="entry name" value="ENTH"/>
    <property type="match status" value="1"/>
</dbReference>
<comment type="subcellular location">
    <subcellularLocation>
        <location evidence="1">Nucleus</location>
    </subcellularLocation>
</comment>
<evidence type="ECO:0000259" key="6">
    <source>
        <dbReference type="PROSITE" id="PS50942"/>
    </source>
</evidence>
<keyword evidence="8" id="KW-1185">Reference proteome</keyword>
<evidence type="ECO:0000256" key="4">
    <source>
        <dbReference type="ARBA" id="ARBA00023242"/>
    </source>
</evidence>